<dbReference type="Gene3D" id="3.40.1810.10">
    <property type="entry name" value="Transcription factor, MADS-box"/>
    <property type="match status" value="1"/>
</dbReference>
<evidence type="ECO:0000259" key="6">
    <source>
        <dbReference type="PROSITE" id="PS50066"/>
    </source>
</evidence>
<dbReference type="GO" id="GO:0005634">
    <property type="term" value="C:nucleus"/>
    <property type="evidence" value="ECO:0007669"/>
    <property type="project" value="UniProtKB-SubCell"/>
</dbReference>
<dbReference type="PANTHER" id="PTHR11945">
    <property type="entry name" value="MADS BOX PROTEIN"/>
    <property type="match status" value="1"/>
</dbReference>
<evidence type="ECO:0000256" key="1">
    <source>
        <dbReference type="ARBA" id="ARBA00004123"/>
    </source>
</evidence>
<dbReference type="EMBL" id="JBBNAE010000002">
    <property type="protein sequence ID" value="KAK9146325.1"/>
    <property type="molecule type" value="Genomic_DNA"/>
</dbReference>
<evidence type="ECO:0000256" key="5">
    <source>
        <dbReference type="ARBA" id="ARBA00023242"/>
    </source>
</evidence>
<keyword evidence="8" id="KW-1185">Reference proteome</keyword>
<dbReference type="InterPro" id="IPR036879">
    <property type="entry name" value="TF_MADSbox_sf"/>
</dbReference>
<keyword evidence="5" id="KW-0539">Nucleus</keyword>
<dbReference type="SMART" id="SM00432">
    <property type="entry name" value="MADS"/>
    <property type="match status" value="1"/>
</dbReference>
<dbReference type="InterPro" id="IPR002100">
    <property type="entry name" value="TF_MADSbox"/>
</dbReference>
<dbReference type="GO" id="GO:0045893">
    <property type="term" value="P:positive regulation of DNA-templated transcription"/>
    <property type="evidence" value="ECO:0007669"/>
    <property type="project" value="UniProtKB-ARBA"/>
</dbReference>
<dbReference type="Pfam" id="PF00319">
    <property type="entry name" value="SRF-TF"/>
    <property type="match status" value="1"/>
</dbReference>
<evidence type="ECO:0000313" key="7">
    <source>
        <dbReference type="EMBL" id="KAK9146325.1"/>
    </source>
</evidence>
<dbReference type="GO" id="GO:0000981">
    <property type="term" value="F:DNA-binding transcription factor activity, RNA polymerase II-specific"/>
    <property type="evidence" value="ECO:0007669"/>
    <property type="project" value="TreeGrafter"/>
</dbReference>
<dbReference type="PANTHER" id="PTHR11945:SF534">
    <property type="entry name" value="MYOCYTE-SPECIFIC ENHANCER FACTOR 2"/>
    <property type="match status" value="1"/>
</dbReference>
<accession>A0AAP0K828</accession>
<dbReference type="SUPFAM" id="SSF55455">
    <property type="entry name" value="SRF-like"/>
    <property type="match status" value="1"/>
</dbReference>
<keyword evidence="4" id="KW-0804">Transcription</keyword>
<protein>
    <recommendedName>
        <fullName evidence="6">MADS-box domain-containing protein</fullName>
    </recommendedName>
</protein>
<keyword evidence="3" id="KW-0238">DNA-binding</keyword>
<dbReference type="PRINTS" id="PR00404">
    <property type="entry name" value="MADSDOMAIN"/>
</dbReference>
<evidence type="ECO:0000256" key="4">
    <source>
        <dbReference type="ARBA" id="ARBA00023163"/>
    </source>
</evidence>
<evidence type="ECO:0000256" key="2">
    <source>
        <dbReference type="ARBA" id="ARBA00023015"/>
    </source>
</evidence>
<dbReference type="PROSITE" id="PS50066">
    <property type="entry name" value="MADS_BOX_2"/>
    <property type="match status" value="1"/>
</dbReference>
<reference evidence="7 8" key="1">
    <citation type="submission" date="2024-01" db="EMBL/GenBank/DDBJ databases">
        <title>Genome assemblies of Stephania.</title>
        <authorList>
            <person name="Yang L."/>
        </authorList>
    </citation>
    <scope>NUCLEOTIDE SEQUENCE [LARGE SCALE GENOMIC DNA]</scope>
    <source>
        <strain evidence="7">QJT</strain>
        <tissue evidence="7">Leaf</tissue>
    </source>
</reference>
<dbReference type="GO" id="GO:0046983">
    <property type="term" value="F:protein dimerization activity"/>
    <property type="evidence" value="ECO:0007669"/>
    <property type="project" value="InterPro"/>
</dbReference>
<comment type="caution">
    <text evidence="7">The sequence shown here is derived from an EMBL/GenBank/DDBJ whole genome shotgun (WGS) entry which is preliminary data.</text>
</comment>
<keyword evidence="2" id="KW-0805">Transcription regulation</keyword>
<feature type="domain" description="MADS-box" evidence="6">
    <location>
        <begin position="1"/>
        <end position="63"/>
    </location>
</feature>
<dbReference type="GO" id="GO:0000978">
    <property type="term" value="F:RNA polymerase II cis-regulatory region sequence-specific DNA binding"/>
    <property type="evidence" value="ECO:0007669"/>
    <property type="project" value="TreeGrafter"/>
</dbReference>
<comment type="subcellular location">
    <subcellularLocation>
        <location evidence="1">Nucleus</location>
    </subcellularLocation>
</comment>
<gene>
    <name evidence="7" type="ORF">Sjap_006228</name>
</gene>
<name>A0AAP0K828_9MAGN</name>
<organism evidence="7 8">
    <name type="scientific">Stephania japonica</name>
    <dbReference type="NCBI Taxonomy" id="461633"/>
    <lineage>
        <taxon>Eukaryota</taxon>
        <taxon>Viridiplantae</taxon>
        <taxon>Streptophyta</taxon>
        <taxon>Embryophyta</taxon>
        <taxon>Tracheophyta</taxon>
        <taxon>Spermatophyta</taxon>
        <taxon>Magnoliopsida</taxon>
        <taxon>Ranunculales</taxon>
        <taxon>Menispermaceae</taxon>
        <taxon>Menispermoideae</taxon>
        <taxon>Cissampelideae</taxon>
        <taxon>Stephania</taxon>
    </lineage>
</organism>
<dbReference type="Proteomes" id="UP001417504">
    <property type="component" value="Unassembled WGS sequence"/>
</dbReference>
<sequence length="223" mass="24919">MGRRKIEIKPISDQSKRQVTFSKRRQGLFSKARELCIRDDHITNLGIVVFSPAGKPFSFSTNNTSIEALFDRFLHQNPPSSPEKKKKKNDNDDDCDDGFWWDGVNVEEMSLEELTEFESELERLRNTATDRIQNLNTPHSSSSGCGCGDQALVPAANVASDASLACFDSDLPHLSEISGEKNNTTHTAPDVPPDPMSWTSDDDEINALLFHSHTDLVHLQSLF</sequence>
<evidence type="ECO:0000313" key="8">
    <source>
        <dbReference type="Proteomes" id="UP001417504"/>
    </source>
</evidence>
<proteinExistence type="predicted"/>
<dbReference type="AlphaFoldDB" id="A0AAP0K828"/>
<evidence type="ECO:0000256" key="3">
    <source>
        <dbReference type="ARBA" id="ARBA00023125"/>
    </source>
</evidence>